<dbReference type="PANTHER" id="PTHR46494:SF1">
    <property type="entry name" value="CORA FAMILY METAL ION TRANSPORTER (EUROFUNG)"/>
    <property type="match status" value="1"/>
</dbReference>
<dbReference type="OrthoDB" id="9803416at2"/>
<dbReference type="FunFam" id="1.20.58.340:FF:000012">
    <property type="entry name" value="Magnesium transport protein CorA"/>
    <property type="match status" value="1"/>
</dbReference>
<dbReference type="Gene3D" id="3.30.460.20">
    <property type="entry name" value="CorA soluble domain-like"/>
    <property type="match status" value="1"/>
</dbReference>
<keyword evidence="6 8" id="KW-1133">Transmembrane helix</keyword>
<dbReference type="CDD" id="cd12828">
    <property type="entry name" value="TmCorA-like_1"/>
    <property type="match status" value="1"/>
</dbReference>
<evidence type="ECO:0000256" key="5">
    <source>
        <dbReference type="ARBA" id="ARBA00022692"/>
    </source>
</evidence>
<dbReference type="AlphaFoldDB" id="A0A1K2HBB5"/>
<evidence type="ECO:0000256" key="6">
    <source>
        <dbReference type="ARBA" id="ARBA00022989"/>
    </source>
</evidence>
<dbReference type="InterPro" id="IPR004488">
    <property type="entry name" value="Mg/Co-transport_prot_CorA"/>
</dbReference>
<protein>
    <recommendedName>
        <fullName evidence="8">Magnesium transport protein CorA</fullName>
    </recommendedName>
</protein>
<keyword evidence="3 8" id="KW-0813">Transport</keyword>
<dbReference type="Proteomes" id="UP000186513">
    <property type="component" value="Unassembled WGS sequence"/>
</dbReference>
<dbReference type="SUPFAM" id="SSF143865">
    <property type="entry name" value="CorA soluble domain-like"/>
    <property type="match status" value="1"/>
</dbReference>
<dbReference type="Pfam" id="PF01544">
    <property type="entry name" value="CorA"/>
    <property type="match status" value="1"/>
</dbReference>
<keyword evidence="8" id="KW-0406">Ion transport</keyword>
<name>A0A1K2HBB5_9NEIS</name>
<sequence length="358" mass="41131">MGKKRRLLRQMADKAGLPPGSLHYVGEHASQTLATLIEYGPGEQDLRETCFSSLEQGKGFNPTYPTLWLNVHGLGNIDLLQEVGRRFGLHPLTLEDILNTTQRTKVEAYEHYLFIVAKLGRFDAAQGCVVNEQIAIVLGRGWVLTFQEQASGTFSQIREHLRKGAGQVRKLGADYLVYALLDKIVDRYFGVLEALGEQVEALEDEVSEGAHIGVLKRIHALRREMLYLRRALWPMREVLNSLQRDDADYFGAETQIYLRDVYDHAVHLIEAQEMLRDLVGGLTDFYMSNQGNRLNREMRMLTVIATIFMPLTFIVGVYGMNFDHMPELHWRYGYYLVWALMGAIGVGMGWFFWRRRWL</sequence>
<dbReference type="STRING" id="1121279.SAMN02745887_01102"/>
<dbReference type="PANTHER" id="PTHR46494">
    <property type="entry name" value="CORA FAMILY METAL ION TRANSPORTER (EUROFUNG)"/>
    <property type="match status" value="1"/>
</dbReference>
<evidence type="ECO:0000313" key="10">
    <source>
        <dbReference type="Proteomes" id="UP000186513"/>
    </source>
</evidence>
<evidence type="ECO:0000256" key="4">
    <source>
        <dbReference type="ARBA" id="ARBA00022475"/>
    </source>
</evidence>
<accession>A0A1K2HBB5</accession>
<keyword evidence="7 8" id="KW-0472">Membrane</keyword>
<dbReference type="SUPFAM" id="SSF144083">
    <property type="entry name" value="Magnesium transport protein CorA, transmembrane region"/>
    <property type="match status" value="1"/>
</dbReference>
<reference evidence="9 10" key="1">
    <citation type="submission" date="2016-11" db="EMBL/GenBank/DDBJ databases">
        <authorList>
            <person name="Jaros S."/>
            <person name="Januszkiewicz K."/>
            <person name="Wedrychowicz H."/>
        </authorList>
    </citation>
    <scope>NUCLEOTIDE SEQUENCE [LARGE SCALE GENOMIC DNA]</scope>
    <source>
        <strain evidence="9 10">DSM 18899</strain>
    </source>
</reference>
<dbReference type="GO" id="GO:0000287">
    <property type="term" value="F:magnesium ion binding"/>
    <property type="evidence" value="ECO:0007669"/>
    <property type="project" value="TreeGrafter"/>
</dbReference>
<dbReference type="EMBL" id="FPKR01000004">
    <property type="protein sequence ID" value="SFZ74108.1"/>
    <property type="molecule type" value="Genomic_DNA"/>
</dbReference>
<organism evidence="9 10">
    <name type="scientific">Chitinimonas taiwanensis DSM 18899</name>
    <dbReference type="NCBI Taxonomy" id="1121279"/>
    <lineage>
        <taxon>Bacteria</taxon>
        <taxon>Pseudomonadati</taxon>
        <taxon>Pseudomonadota</taxon>
        <taxon>Betaproteobacteria</taxon>
        <taxon>Neisseriales</taxon>
        <taxon>Chitinibacteraceae</taxon>
        <taxon>Chitinimonas</taxon>
    </lineage>
</organism>
<dbReference type="NCBIfam" id="TIGR00383">
    <property type="entry name" value="corA"/>
    <property type="match status" value="1"/>
</dbReference>
<comment type="function">
    <text evidence="8">Mediates influx of magnesium ions.</text>
</comment>
<evidence type="ECO:0000256" key="2">
    <source>
        <dbReference type="ARBA" id="ARBA00009765"/>
    </source>
</evidence>
<keyword evidence="5 8" id="KW-0812">Transmembrane</keyword>
<evidence type="ECO:0000256" key="7">
    <source>
        <dbReference type="ARBA" id="ARBA00023136"/>
    </source>
</evidence>
<evidence type="ECO:0000256" key="1">
    <source>
        <dbReference type="ARBA" id="ARBA00004651"/>
    </source>
</evidence>
<dbReference type="GO" id="GO:0050897">
    <property type="term" value="F:cobalt ion binding"/>
    <property type="evidence" value="ECO:0007669"/>
    <property type="project" value="TreeGrafter"/>
</dbReference>
<dbReference type="InterPro" id="IPR045861">
    <property type="entry name" value="CorA_cytoplasmic_dom"/>
</dbReference>
<dbReference type="GO" id="GO:0005886">
    <property type="term" value="C:plasma membrane"/>
    <property type="evidence" value="ECO:0007669"/>
    <property type="project" value="UniProtKB-SubCell"/>
</dbReference>
<proteinExistence type="inferred from homology"/>
<dbReference type="InterPro" id="IPR045863">
    <property type="entry name" value="CorA_TM1_TM2"/>
</dbReference>
<dbReference type="GO" id="GO:0015087">
    <property type="term" value="F:cobalt ion transmembrane transporter activity"/>
    <property type="evidence" value="ECO:0007669"/>
    <property type="project" value="UniProtKB-UniRule"/>
</dbReference>
<feature type="transmembrane region" description="Helical" evidence="8">
    <location>
        <begin position="332"/>
        <end position="353"/>
    </location>
</feature>
<evidence type="ECO:0000313" key="9">
    <source>
        <dbReference type="EMBL" id="SFZ74108.1"/>
    </source>
</evidence>
<keyword evidence="4 8" id="KW-1003">Cell membrane</keyword>
<dbReference type="Gene3D" id="1.20.58.340">
    <property type="entry name" value="Magnesium transport protein CorA, transmembrane region"/>
    <property type="match status" value="2"/>
</dbReference>
<feature type="transmembrane region" description="Helical" evidence="8">
    <location>
        <begin position="300"/>
        <end position="320"/>
    </location>
</feature>
<gene>
    <name evidence="8" type="primary">corA</name>
    <name evidence="9" type="ORF">SAMN02745887_01102</name>
</gene>
<keyword evidence="8" id="KW-0460">Magnesium</keyword>
<keyword evidence="10" id="KW-1185">Reference proteome</keyword>
<dbReference type="GO" id="GO:0015095">
    <property type="term" value="F:magnesium ion transmembrane transporter activity"/>
    <property type="evidence" value="ECO:0007669"/>
    <property type="project" value="UniProtKB-UniRule"/>
</dbReference>
<comment type="subcellular location">
    <subcellularLocation>
        <location evidence="1">Cell membrane</location>
        <topology evidence="1">Multi-pass membrane protein</topology>
    </subcellularLocation>
    <subcellularLocation>
        <location evidence="8">Membrane</location>
        <topology evidence="8">Multi-pass membrane protein</topology>
    </subcellularLocation>
</comment>
<comment type="similarity">
    <text evidence="2 8">Belongs to the CorA metal ion transporter (MIT) (TC 1.A.35) family.</text>
</comment>
<evidence type="ECO:0000256" key="8">
    <source>
        <dbReference type="RuleBase" id="RU362010"/>
    </source>
</evidence>
<dbReference type="RefSeq" id="WP_084658229.1">
    <property type="nucleotide sequence ID" value="NZ_FPKR01000004.1"/>
</dbReference>
<evidence type="ECO:0000256" key="3">
    <source>
        <dbReference type="ARBA" id="ARBA00022448"/>
    </source>
</evidence>
<dbReference type="InterPro" id="IPR002523">
    <property type="entry name" value="MgTranspt_CorA/ZnTranspt_ZntB"/>
</dbReference>